<evidence type="ECO:0000256" key="3">
    <source>
        <dbReference type="ARBA" id="ARBA00022475"/>
    </source>
</evidence>
<dbReference type="Gene3D" id="1.20.1250.20">
    <property type="entry name" value="MFS general substrate transporter like domains"/>
    <property type="match status" value="2"/>
</dbReference>
<feature type="transmembrane region" description="Helical" evidence="7">
    <location>
        <begin position="302"/>
        <end position="320"/>
    </location>
</feature>
<feature type="transmembrane region" description="Helical" evidence="7">
    <location>
        <begin position="366"/>
        <end position="389"/>
    </location>
</feature>
<dbReference type="Proteomes" id="UP001060336">
    <property type="component" value="Chromosome"/>
</dbReference>
<gene>
    <name evidence="8" type="ORF">NUH88_20450</name>
</gene>
<dbReference type="GO" id="GO:0005886">
    <property type="term" value="C:plasma membrane"/>
    <property type="evidence" value="ECO:0007669"/>
    <property type="project" value="UniProtKB-SubCell"/>
</dbReference>
<feature type="transmembrane region" description="Helical" evidence="7">
    <location>
        <begin position="155"/>
        <end position="178"/>
    </location>
</feature>
<feature type="transmembrane region" description="Helical" evidence="7">
    <location>
        <begin position="409"/>
        <end position="430"/>
    </location>
</feature>
<feature type="transmembrane region" description="Helical" evidence="7">
    <location>
        <begin position="241"/>
        <end position="262"/>
    </location>
</feature>
<dbReference type="RefSeq" id="WP_257768593.1">
    <property type="nucleotide sequence ID" value="NZ_CP102480.1"/>
</dbReference>
<evidence type="ECO:0000256" key="7">
    <source>
        <dbReference type="SAM" id="Phobius"/>
    </source>
</evidence>
<feature type="transmembrane region" description="Helical" evidence="7">
    <location>
        <begin position="326"/>
        <end position="345"/>
    </location>
</feature>
<dbReference type="InterPro" id="IPR036259">
    <property type="entry name" value="MFS_trans_sf"/>
</dbReference>
<evidence type="ECO:0000256" key="2">
    <source>
        <dbReference type="ARBA" id="ARBA00009617"/>
    </source>
</evidence>
<keyword evidence="9" id="KW-1185">Reference proteome</keyword>
<reference evidence="8" key="1">
    <citation type="submission" date="2022-08" db="EMBL/GenBank/DDBJ databases">
        <title>Nisaea acidiphila sp. nov., isolated from a marine algal debris and emended description of the genus Nisaea Urios et al. 2008.</title>
        <authorList>
            <person name="Kwon K."/>
        </authorList>
    </citation>
    <scope>NUCLEOTIDE SEQUENCE</scope>
    <source>
        <strain evidence="8">MEBiC11861</strain>
    </source>
</reference>
<evidence type="ECO:0000256" key="4">
    <source>
        <dbReference type="ARBA" id="ARBA00022692"/>
    </source>
</evidence>
<dbReference type="PANTHER" id="PTHR11328">
    <property type="entry name" value="MAJOR FACILITATOR SUPERFAMILY DOMAIN-CONTAINING PROTEIN"/>
    <property type="match status" value="1"/>
</dbReference>
<dbReference type="EMBL" id="CP102480">
    <property type="protein sequence ID" value="UUX49754.1"/>
    <property type="molecule type" value="Genomic_DNA"/>
</dbReference>
<evidence type="ECO:0000256" key="1">
    <source>
        <dbReference type="ARBA" id="ARBA00004651"/>
    </source>
</evidence>
<name>A0A9J7ASA9_9PROT</name>
<accession>A0A9J7ASA9</accession>
<keyword evidence="4 7" id="KW-0812">Transmembrane</keyword>
<feature type="transmembrane region" description="Helical" evidence="7">
    <location>
        <begin position="274"/>
        <end position="293"/>
    </location>
</feature>
<dbReference type="InterPro" id="IPR039672">
    <property type="entry name" value="MFS_2"/>
</dbReference>
<evidence type="ECO:0000256" key="5">
    <source>
        <dbReference type="ARBA" id="ARBA00022989"/>
    </source>
</evidence>
<dbReference type="PROSITE" id="PS00872">
    <property type="entry name" value="NA_GALACTOSIDE_SYMP"/>
    <property type="match status" value="1"/>
</dbReference>
<dbReference type="CDD" id="cd17332">
    <property type="entry name" value="MFS_MelB_like"/>
    <property type="match status" value="1"/>
</dbReference>
<evidence type="ECO:0000313" key="8">
    <source>
        <dbReference type="EMBL" id="UUX49754.1"/>
    </source>
</evidence>
<dbReference type="InterPro" id="IPR018043">
    <property type="entry name" value="Na/Gal_symport_CS"/>
</dbReference>
<feature type="transmembrane region" description="Helical" evidence="7">
    <location>
        <begin position="46"/>
        <end position="64"/>
    </location>
</feature>
<organism evidence="8 9">
    <name type="scientific">Nisaea acidiphila</name>
    <dbReference type="NCBI Taxonomy" id="1862145"/>
    <lineage>
        <taxon>Bacteria</taxon>
        <taxon>Pseudomonadati</taxon>
        <taxon>Pseudomonadota</taxon>
        <taxon>Alphaproteobacteria</taxon>
        <taxon>Rhodospirillales</taxon>
        <taxon>Thalassobaculaceae</taxon>
        <taxon>Nisaea</taxon>
    </lineage>
</organism>
<proteinExistence type="inferred from homology"/>
<evidence type="ECO:0000313" key="9">
    <source>
        <dbReference type="Proteomes" id="UP001060336"/>
    </source>
</evidence>
<comment type="subcellular location">
    <subcellularLocation>
        <location evidence="1">Cell membrane</location>
        <topology evidence="1">Multi-pass membrane protein</topology>
    </subcellularLocation>
</comment>
<dbReference type="KEGG" id="naci:NUH88_20450"/>
<feature type="transmembrane region" description="Helical" evidence="7">
    <location>
        <begin position="184"/>
        <end position="207"/>
    </location>
</feature>
<keyword evidence="6 7" id="KW-0472">Membrane</keyword>
<evidence type="ECO:0000256" key="6">
    <source>
        <dbReference type="ARBA" id="ARBA00023136"/>
    </source>
</evidence>
<protein>
    <submittedName>
        <fullName evidence="8">MFS transporter</fullName>
    </submittedName>
</protein>
<sequence>MTAETAGAAFSRTRLLAYGFPGLPLAALGVPLFIFLPAFYAQERGLSLAAVGLVLLVARLWDAVSDPVIGLLSDRITTRLGRRKPWLLAGTPLTCLSIYMLFVPPEGAGVLHLFAWSAALYLGWTMVQLPYTAWGAELSGDYHERSRVTAFRETLVVLGTLVASGMPATISAAGGAGGKDLGQVLSVLAAFLVVALPVSVLLATGLVPERRPPEQATASTMKQWRSGAALLIRNRPFLRLILAYLLNGLANGLAATLFVLFVEKGLGLPDEVDILLLTYFLLGISGVPLWLFVSHRLGKHRAWIIAMLLNSAIFATVPLLGPGDYAAFLAICIGTGLCLGADLVLPPSMQADVVDVDTAEGGSSRAGLYFALWGMATKLALALAVGIAFPLLDFAGFDASGDNAPRALLALSLLYGAAPVVLKLAAISIMRGFPITAEKQAELRRKIEQKTAKSSPGS</sequence>
<dbReference type="GO" id="GO:0008643">
    <property type="term" value="P:carbohydrate transport"/>
    <property type="evidence" value="ECO:0007669"/>
    <property type="project" value="InterPro"/>
</dbReference>
<dbReference type="Pfam" id="PF13347">
    <property type="entry name" value="MFS_2"/>
    <property type="match status" value="1"/>
</dbReference>
<feature type="transmembrane region" description="Helical" evidence="7">
    <location>
        <begin position="15"/>
        <end position="40"/>
    </location>
</feature>
<feature type="transmembrane region" description="Helical" evidence="7">
    <location>
        <begin position="114"/>
        <end position="134"/>
    </location>
</feature>
<dbReference type="AlphaFoldDB" id="A0A9J7ASA9"/>
<dbReference type="GO" id="GO:0015293">
    <property type="term" value="F:symporter activity"/>
    <property type="evidence" value="ECO:0007669"/>
    <property type="project" value="InterPro"/>
</dbReference>
<keyword evidence="3" id="KW-1003">Cell membrane</keyword>
<dbReference type="GO" id="GO:0006814">
    <property type="term" value="P:sodium ion transport"/>
    <property type="evidence" value="ECO:0007669"/>
    <property type="project" value="InterPro"/>
</dbReference>
<dbReference type="SUPFAM" id="SSF103473">
    <property type="entry name" value="MFS general substrate transporter"/>
    <property type="match status" value="1"/>
</dbReference>
<comment type="similarity">
    <text evidence="2">Belongs to the sodium:galactoside symporter (TC 2.A.2) family.</text>
</comment>
<dbReference type="PANTHER" id="PTHR11328:SF28">
    <property type="entry name" value="MAJOR FACILITATOR SUPERFAMILY DOMAIN-CONTAINING PROTEIN 12"/>
    <property type="match status" value="1"/>
</dbReference>
<keyword evidence="5 7" id="KW-1133">Transmembrane helix</keyword>
<feature type="transmembrane region" description="Helical" evidence="7">
    <location>
        <begin position="85"/>
        <end position="102"/>
    </location>
</feature>